<evidence type="ECO:0000313" key="10">
    <source>
        <dbReference type="Proteomes" id="UP001206128"/>
    </source>
</evidence>
<dbReference type="Proteomes" id="UP001206128">
    <property type="component" value="Unassembled WGS sequence"/>
</dbReference>
<evidence type="ECO:0000256" key="7">
    <source>
        <dbReference type="RuleBase" id="RU363032"/>
    </source>
</evidence>
<dbReference type="PROSITE" id="PS50928">
    <property type="entry name" value="ABC_TM1"/>
    <property type="match status" value="1"/>
</dbReference>
<feature type="transmembrane region" description="Helical" evidence="7">
    <location>
        <begin position="168"/>
        <end position="187"/>
    </location>
</feature>
<feature type="transmembrane region" description="Helical" evidence="7">
    <location>
        <begin position="21"/>
        <end position="46"/>
    </location>
</feature>
<name>A0AAE3GL03_9PSEU</name>
<evidence type="ECO:0000256" key="2">
    <source>
        <dbReference type="ARBA" id="ARBA00022448"/>
    </source>
</evidence>
<accession>A0AAE3GL03</accession>
<proteinExistence type="inferred from homology"/>
<keyword evidence="3" id="KW-1003">Cell membrane</keyword>
<comment type="caution">
    <text evidence="9">The sequence shown here is derived from an EMBL/GenBank/DDBJ whole genome shotgun (WGS) entry which is preliminary data.</text>
</comment>
<feature type="transmembrane region" description="Helical" evidence="7">
    <location>
        <begin position="126"/>
        <end position="148"/>
    </location>
</feature>
<feature type="transmembrane region" description="Helical" evidence="7">
    <location>
        <begin position="89"/>
        <end position="114"/>
    </location>
</feature>
<feature type="transmembrane region" description="Helical" evidence="7">
    <location>
        <begin position="230"/>
        <end position="247"/>
    </location>
</feature>
<comment type="similarity">
    <text evidence="7">Belongs to the binding-protein-dependent transport system permease family.</text>
</comment>
<evidence type="ECO:0000259" key="8">
    <source>
        <dbReference type="PROSITE" id="PS50928"/>
    </source>
</evidence>
<dbReference type="AlphaFoldDB" id="A0AAE3GL03"/>
<feature type="domain" description="ABC transmembrane type-1" evidence="8">
    <location>
        <begin position="89"/>
        <end position="303"/>
    </location>
</feature>
<dbReference type="RefSeq" id="WP_253778184.1">
    <property type="nucleotide sequence ID" value="NZ_JAMTCK010000018.1"/>
</dbReference>
<dbReference type="Gene3D" id="1.10.3720.10">
    <property type="entry name" value="MetI-like"/>
    <property type="match status" value="1"/>
</dbReference>
<dbReference type="InterPro" id="IPR000515">
    <property type="entry name" value="MetI-like"/>
</dbReference>
<evidence type="ECO:0000256" key="3">
    <source>
        <dbReference type="ARBA" id="ARBA00022475"/>
    </source>
</evidence>
<comment type="subcellular location">
    <subcellularLocation>
        <location evidence="1 7">Cell membrane</location>
        <topology evidence="1 7">Multi-pass membrane protein</topology>
    </subcellularLocation>
</comment>
<keyword evidence="6 7" id="KW-0472">Membrane</keyword>
<dbReference type="EMBL" id="JAMTCK010000018">
    <property type="protein sequence ID" value="MCP2169422.1"/>
    <property type="molecule type" value="Genomic_DNA"/>
</dbReference>
<feature type="transmembrane region" description="Helical" evidence="7">
    <location>
        <begin position="282"/>
        <end position="306"/>
    </location>
</feature>
<gene>
    <name evidence="9" type="ORF">LX83_006307</name>
</gene>
<dbReference type="GO" id="GO:0055085">
    <property type="term" value="P:transmembrane transport"/>
    <property type="evidence" value="ECO:0007669"/>
    <property type="project" value="InterPro"/>
</dbReference>
<keyword evidence="2 7" id="KW-0813">Transport</keyword>
<dbReference type="InterPro" id="IPR051393">
    <property type="entry name" value="ABC_transporter_permease"/>
</dbReference>
<keyword evidence="4 7" id="KW-0812">Transmembrane</keyword>
<evidence type="ECO:0000256" key="1">
    <source>
        <dbReference type="ARBA" id="ARBA00004651"/>
    </source>
</evidence>
<evidence type="ECO:0000256" key="5">
    <source>
        <dbReference type="ARBA" id="ARBA00022989"/>
    </source>
</evidence>
<keyword evidence="9" id="KW-0762">Sugar transport</keyword>
<dbReference type="SUPFAM" id="SSF161098">
    <property type="entry name" value="MetI-like"/>
    <property type="match status" value="1"/>
</dbReference>
<sequence length="314" mass="34664">MSTAADVGPRPARRRWSARALPYLILAPALVAELAVHIVPMLVGVFMSTLRLNQFSIRDWVNAPFVGLDNYVSVATLDSSVAAGLLRSFGVTVLFSVLAVLGEFLLGLAAAVALHRPFRGRAVLRTLFLVPFALPMFSSVITWMFMLQRDTGLVNTVLVDWLGLTDERPFWLVGQNSFVSLVVVAVWRTWPFAFLTITAGLQSIPTELYEAANVDGAGPWRRLFSITLPMLRPVNTVLLLVLFLWSFNDFNTPYLLFGQAAPAEAGLISLHIYQSSFVTWNFGLGSAMSVLMLLFLLVVTVGYLAVVNRRRDNG</sequence>
<dbReference type="PANTHER" id="PTHR30193">
    <property type="entry name" value="ABC TRANSPORTER PERMEASE PROTEIN"/>
    <property type="match status" value="1"/>
</dbReference>
<evidence type="ECO:0000256" key="6">
    <source>
        <dbReference type="ARBA" id="ARBA00023136"/>
    </source>
</evidence>
<keyword evidence="5 7" id="KW-1133">Transmembrane helix</keyword>
<evidence type="ECO:0000313" key="9">
    <source>
        <dbReference type="EMBL" id="MCP2169422.1"/>
    </source>
</evidence>
<keyword evidence="10" id="KW-1185">Reference proteome</keyword>
<organism evidence="9 10">
    <name type="scientific">Goodfellowiella coeruleoviolacea</name>
    <dbReference type="NCBI Taxonomy" id="334858"/>
    <lineage>
        <taxon>Bacteria</taxon>
        <taxon>Bacillati</taxon>
        <taxon>Actinomycetota</taxon>
        <taxon>Actinomycetes</taxon>
        <taxon>Pseudonocardiales</taxon>
        <taxon>Pseudonocardiaceae</taxon>
        <taxon>Goodfellowiella</taxon>
    </lineage>
</organism>
<dbReference type="InterPro" id="IPR035906">
    <property type="entry name" value="MetI-like_sf"/>
</dbReference>
<protein>
    <submittedName>
        <fullName evidence="9">Multiple sugar transport system permease protein</fullName>
    </submittedName>
</protein>
<dbReference type="GO" id="GO:0005886">
    <property type="term" value="C:plasma membrane"/>
    <property type="evidence" value="ECO:0007669"/>
    <property type="project" value="UniProtKB-SubCell"/>
</dbReference>
<dbReference type="CDD" id="cd06261">
    <property type="entry name" value="TM_PBP2"/>
    <property type="match status" value="1"/>
</dbReference>
<dbReference type="Pfam" id="PF00528">
    <property type="entry name" value="BPD_transp_1"/>
    <property type="match status" value="1"/>
</dbReference>
<reference evidence="9" key="1">
    <citation type="submission" date="2022-06" db="EMBL/GenBank/DDBJ databases">
        <title>Genomic Encyclopedia of Archaeal and Bacterial Type Strains, Phase II (KMG-II): from individual species to whole genera.</title>
        <authorList>
            <person name="Goeker M."/>
        </authorList>
    </citation>
    <scope>NUCLEOTIDE SEQUENCE</scope>
    <source>
        <strain evidence="9">DSM 43935</strain>
    </source>
</reference>
<dbReference type="PANTHER" id="PTHR30193:SF37">
    <property type="entry name" value="INNER MEMBRANE ABC TRANSPORTER PERMEASE PROTEIN YCJO"/>
    <property type="match status" value="1"/>
</dbReference>
<evidence type="ECO:0000256" key="4">
    <source>
        <dbReference type="ARBA" id="ARBA00022692"/>
    </source>
</evidence>